<dbReference type="EMBL" id="JBHTLT010000020">
    <property type="protein sequence ID" value="MFD1204400.1"/>
    <property type="molecule type" value="Genomic_DNA"/>
</dbReference>
<dbReference type="InterPro" id="IPR008763">
    <property type="entry name" value="Peptidase_S55"/>
</dbReference>
<comment type="caution">
    <text evidence="4">The sequence shown here is derived from an EMBL/GenBank/DDBJ whole genome shotgun (WGS) entry which is preliminary data.</text>
</comment>
<feature type="chain" id="PRO_5045654566" evidence="2">
    <location>
        <begin position="29"/>
        <end position="320"/>
    </location>
</feature>
<evidence type="ECO:0000313" key="4">
    <source>
        <dbReference type="EMBL" id="MFD1204400.1"/>
    </source>
</evidence>
<protein>
    <submittedName>
        <fullName evidence="4">SpoIVB peptidase S55 domain-containing protein</fullName>
    </submittedName>
</protein>
<gene>
    <name evidence="4" type="ORF">ACFQ38_04555</name>
</gene>
<dbReference type="InterPro" id="IPR009003">
    <property type="entry name" value="Peptidase_S1_PA"/>
</dbReference>
<sequence>MGWSRRLAFTVSCAVFLIFSSFTSAAFAEEDTLIPMGHSIGIQMELSGVFVTNDVLIYEGQWLKAGDGVKKIDEQSIHTLREFEQTLQEKKERFHLTIDRNGETLQFDVKSETVKRLLPFLKDRTEGTGTLTYVDPHSGTYGALGHQIVDSSLKSPPSFREGAIYLSEIEQIKKSEPGSPGYKISSIVNNNEYLGTIKTNGIYGIFGMWNDAYKKVLSEPLKIMQPSELQTGDAEIFTTVKGTEVESFSIRITQVEEEQFQFILTDPKLLETTGGILQGMSGSPVIQNGKFVGAVTHMFVDEPKKGAGLFLITMRNGEKQ</sequence>
<keyword evidence="1" id="KW-0378">Hydrolase</keyword>
<dbReference type="Pfam" id="PF05580">
    <property type="entry name" value="Peptidase_S55"/>
    <property type="match status" value="1"/>
</dbReference>
<feature type="signal peptide" evidence="2">
    <location>
        <begin position="1"/>
        <end position="28"/>
    </location>
</feature>
<keyword evidence="5" id="KW-1185">Reference proteome</keyword>
<keyword evidence="2" id="KW-0732">Signal</keyword>
<evidence type="ECO:0000259" key="3">
    <source>
        <dbReference type="PROSITE" id="PS51494"/>
    </source>
</evidence>
<reference evidence="5" key="1">
    <citation type="journal article" date="2019" name="Int. J. Syst. Evol. Microbiol.">
        <title>The Global Catalogue of Microorganisms (GCM) 10K type strain sequencing project: providing services to taxonomists for standard genome sequencing and annotation.</title>
        <authorList>
            <consortium name="The Broad Institute Genomics Platform"/>
            <consortium name="The Broad Institute Genome Sequencing Center for Infectious Disease"/>
            <person name="Wu L."/>
            <person name="Ma J."/>
        </authorList>
    </citation>
    <scope>NUCLEOTIDE SEQUENCE [LARGE SCALE GENOMIC DNA]</scope>
    <source>
        <strain evidence="5">CCUG 53915</strain>
    </source>
</reference>
<accession>A0ABW3TVI1</accession>
<dbReference type="Proteomes" id="UP001597231">
    <property type="component" value="Unassembled WGS sequence"/>
</dbReference>
<dbReference type="InterPro" id="IPR036034">
    <property type="entry name" value="PDZ_sf"/>
</dbReference>
<evidence type="ECO:0000313" key="5">
    <source>
        <dbReference type="Proteomes" id="UP001597231"/>
    </source>
</evidence>
<dbReference type="SUPFAM" id="SSF50494">
    <property type="entry name" value="Trypsin-like serine proteases"/>
    <property type="match status" value="1"/>
</dbReference>
<organism evidence="4 5">
    <name type="scientific">Sporosarcina contaminans</name>
    <dbReference type="NCBI Taxonomy" id="633403"/>
    <lineage>
        <taxon>Bacteria</taxon>
        <taxon>Bacillati</taxon>
        <taxon>Bacillota</taxon>
        <taxon>Bacilli</taxon>
        <taxon>Bacillales</taxon>
        <taxon>Caryophanaceae</taxon>
        <taxon>Sporosarcina</taxon>
    </lineage>
</organism>
<name>A0ABW3TVI1_9BACL</name>
<proteinExistence type="predicted"/>
<evidence type="ECO:0000256" key="2">
    <source>
        <dbReference type="SAM" id="SignalP"/>
    </source>
</evidence>
<dbReference type="PROSITE" id="PS51494">
    <property type="entry name" value="SPOIVB"/>
    <property type="match status" value="1"/>
</dbReference>
<keyword evidence="1" id="KW-0645">Protease</keyword>
<dbReference type="RefSeq" id="WP_381479897.1">
    <property type="nucleotide sequence ID" value="NZ_JBHTLT010000020.1"/>
</dbReference>
<dbReference type="SUPFAM" id="SSF50156">
    <property type="entry name" value="PDZ domain-like"/>
    <property type="match status" value="1"/>
</dbReference>
<keyword evidence="1" id="KW-0720">Serine protease</keyword>
<dbReference type="Gene3D" id="2.30.42.10">
    <property type="match status" value="1"/>
</dbReference>
<feature type="domain" description="Peptidase S55" evidence="3">
    <location>
        <begin position="98"/>
        <end position="320"/>
    </location>
</feature>
<evidence type="ECO:0000256" key="1">
    <source>
        <dbReference type="ARBA" id="ARBA00022825"/>
    </source>
</evidence>